<dbReference type="InterPro" id="IPR000182">
    <property type="entry name" value="GNAT_dom"/>
</dbReference>
<keyword evidence="3" id="KW-1185">Reference proteome</keyword>
<proteinExistence type="predicted"/>
<dbReference type="PROSITE" id="PS51186">
    <property type="entry name" value="GNAT"/>
    <property type="match status" value="1"/>
</dbReference>
<evidence type="ECO:0000259" key="1">
    <source>
        <dbReference type="PROSITE" id="PS51186"/>
    </source>
</evidence>
<dbReference type="Proteomes" id="UP001168528">
    <property type="component" value="Unassembled WGS sequence"/>
</dbReference>
<dbReference type="PANTHER" id="PTHR43792">
    <property type="entry name" value="GNAT FAMILY, PUTATIVE (AFU_ORTHOLOGUE AFUA_3G00765)-RELATED-RELATED"/>
    <property type="match status" value="1"/>
</dbReference>
<evidence type="ECO:0000313" key="3">
    <source>
        <dbReference type="Proteomes" id="UP001168528"/>
    </source>
</evidence>
<comment type="caution">
    <text evidence="2">The sequence shown here is derived from an EMBL/GenBank/DDBJ whole genome shotgun (WGS) entry which is preliminary data.</text>
</comment>
<dbReference type="InterPro" id="IPR016181">
    <property type="entry name" value="Acyl_CoA_acyltransferase"/>
</dbReference>
<reference evidence="2" key="1">
    <citation type="submission" date="2023-07" db="EMBL/GenBank/DDBJ databases">
        <title>The genome sequence of Rhodocytophaga aerolata KACC 12507.</title>
        <authorList>
            <person name="Zhang X."/>
        </authorList>
    </citation>
    <scope>NUCLEOTIDE SEQUENCE</scope>
    <source>
        <strain evidence="2">KACC 12507</strain>
    </source>
</reference>
<evidence type="ECO:0000313" key="2">
    <source>
        <dbReference type="EMBL" id="MDO1445278.1"/>
    </source>
</evidence>
<dbReference type="Gene3D" id="3.40.630.30">
    <property type="match status" value="1"/>
</dbReference>
<dbReference type="RefSeq" id="WP_302036067.1">
    <property type="nucleotide sequence ID" value="NZ_JAUKPO010000001.1"/>
</dbReference>
<accession>A0ABT8QZL2</accession>
<dbReference type="EMBL" id="JAUKPO010000001">
    <property type="protein sequence ID" value="MDO1445278.1"/>
    <property type="molecule type" value="Genomic_DNA"/>
</dbReference>
<dbReference type="Pfam" id="PF13302">
    <property type="entry name" value="Acetyltransf_3"/>
    <property type="match status" value="1"/>
</dbReference>
<dbReference type="SUPFAM" id="SSF55729">
    <property type="entry name" value="Acyl-CoA N-acyltransferases (Nat)"/>
    <property type="match status" value="1"/>
</dbReference>
<protein>
    <submittedName>
        <fullName evidence="2">GNAT family N-acetyltransferase</fullName>
    </submittedName>
</protein>
<sequence>MFEIHTQRLRLIPLNLQNLLLLKEDRAAMEKNLNLAISQQVIDPPIQAEIADAIDFWIVKVSQNEENYPWFTNWEMVLKEKNVSIGGIGLTGAPDKQGQVMVGYGLDKNYHNQGFATESLQALIQWVFKNPDAKSIIAETKADNVASQKVLSKNGFKQVDRKEDLMLWKLEREAWETKKPAN</sequence>
<dbReference type="PANTHER" id="PTHR43792:SF13">
    <property type="entry name" value="ACETYLTRANSFERASE"/>
    <property type="match status" value="1"/>
</dbReference>
<dbReference type="InterPro" id="IPR051531">
    <property type="entry name" value="N-acetyltransferase"/>
</dbReference>
<organism evidence="2 3">
    <name type="scientific">Rhodocytophaga aerolata</name>
    <dbReference type="NCBI Taxonomy" id="455078"/>
    <lineage>
        <taxon>Bacteria</taxon>
        <taxon>Pseudomonadati</taxon>
        <taxon>Bacteroidota</taxon>
        <taxon>Cytophagia</taxon>
        <taxon>Cytophagales</taxon>
        <taxon>Rhodocytophagaceae</taxon>
        <taxon>Rhodocytophaga</taxon>
    </lineage>
</organism>
<name>A0ABT8QZL2_9BACT</name>
<feature type="domain" description="N-acetyltransferase" evidence="1">
    <location>
        <begin position="20"/>
        <end position="182"/>
    </location>
</feature>
<gene>
    <name evidence="2" type="ORF">Q0590_03400</name>
</gene>